<evidence type="ECO:0000256" key="1">
    <source>
        <dbReference type="SAM" id="MobiDB-lite"/>
    </source>
</evidence>
<proteinExistence type="predicted"/>
<reference evidence="2 3" key="1">
    <citation type="journal article" date="2021" name="Elife">
        <title>Chloroplast acquisition without the gene transfer in kleptoplastic sea slugs, Plakobranchus ocellatus.</title>
        <authorList>
            <person name="Maeda T."/>
            <person name="Takahashi S."/>
            <person name="Yoshida T."/>
            <person name="Shimamura S."/>
            <person name="Takaki Y."/>
            <person name="Nagai Y."/>
            <person name="Toyoda A."/>
            <person name="Suzuki Y."/>
            <person name="Arimoto A."/>
            <person name="Ishii H."/>
            <person name="Satoh N."/>
            <person name="Nishiyama T."/>
            <person name="Hasebe M."/>
            <person name="Maruyama T."/>
            <person name="Minagawa J."/>
            <person name="Obokata J."/>
            <person name="Shigenobu S."/>
        </authorList>
    </citation>
    <scope>NUCLEOTIDE SEQUENCE [LARGE SCALE GENOMIC DNA]</scope>
</reference>
<organism evidence="2 3">
    <name type="scientific">Plakobranchus ocellatus</name>
    <dbReference type="NCBI Taxonomy" id="259542"/>
    <lineage>
        <taxon>Eukaryota</taxon>
        <taxon>Metazoa</taxon>
        <taxon>Spiralia</taxon>
        <taxon>Lophotrochozoa</taxon>
        <taxon>Mollusca</taxon>
        <taxon>Gastropoda</taxon>
        <taxon>Heterobranchia</taxon>
        <taxon>Euthyneura</taxon>
        <taxon>Panpulmonata</taxon>
        <taxon>Sacoglossa</taxon>
        <taxon>Placobranchoidea</taxon>
        <taxon>Plakobranchidae</taxon>
        <taxon>Plakobranchus</taxon>
    </lineage>
</organism>
<dbReference type="AlphaFoldDB" id="A0AAV3Z5B6"/>
<keyword evidence="3" id="KW-1185">Reference proteome</keyword>
<evidence type="ECO:0000313" key="3">
    <source>
        <dbReference type="Proteomes" id="UP000735302"/>
    </source>
</evidence>
<feature type="compositionally biased region" description="Basic and acidic residues" evidence="1">
    <location>
        <begin position="65"/>
        <end position="79"/>
    </location>
</feature>
<accession>A0AAV3Z5B6</accession>
<name>A0AAV3Z5B6_9GAST</name>
<gene>
    <name evidence="2" type="ORF">PoB_001640300</name>
</gene>
<feature type="compositionally biased region" description="Basic and acidic residues" evidence="1">
    <location>
        <begin position="39"/>
        <end position="51"/>
    </location>
</feature>
<dbReference type="Proteomes" id="UP000735302">
    <property type="component" value="Unassembled WGS sequence"/>
</dbReference>
<dbReference type="EMBL" id="BLXT01001969">
    <property type="protein sequence ID" value="GFN89897.1"/>
    <property type="molecule type" value="Genomic_DNA"/>
</dbReference>
<evidence type="ECO:0000313" key="2">
    <source>
        <dbReference type="EMBL" id="GFN89897.1"/>
    </source>
</evidence>
<feature type="region of interest" description="Disordered" evidence="1">
    <location>
        <begin position="18"/>
        <end position="79"/>
    </location>
</feature>
<comment type="caution">
    <text evidence="2">The sequence shown here is derived from an EMBL/GenBank/DDBJ whole genome shotgun (WGS) entry which is preliminary data.</text>
</comment>
<sequence>MYNASEICSFIQNGYSSPHQGDLRLPGPPSGQGTGGVARTRDRRIPVDIRADSLATVPSNPPNAGEDKNLWWEKEKYID</sequence>
<protein>
    <submittedName>
        <fullName evidence="2">Uncharacterized protein</fullName>
    </submittedName>
</protein>